<dbReference type="SUPFAM" id="SSF50156">
    <property type="entry name" value="PDZ domain-like"/>
    <property type="match status" value="1"/>
</dbReference>
<dbReference type="GO" id="GO:0004252">
    <property type="term" value="F:serine-type endopeptidase activity"/>
    <property type="evidence" value="ECO:0007669"/>
    <property type="project" value="InterPro"/>
</dbReference>
<dbReference type="Gene3D" id="3.20.190.20">
    <property type="match status" value="1"/>
</dbReference>
<comment type="similarity">
    <text evidence="1">Belongs to the peptidase S1C family.</text>
</comment>
<evidence type="ECO:0000256" key="3">
    <source>
        <dbReference type="ARBA" id="ARBA00022801"/>
    </source>
</evidence>
<evidence type="ECO:0000256" key="4">
    <source>
        <dbReference type="ARBA" id="ARBA00022825"/>
    </source>
</evidence>
<dbReference type="PRINTS" id="PR00834">
    <property type="entry name" value="PROTEASES2C"/>
</dbReference>
<proteinExistence type="inferred from homology"/>
<dbReference type="Pfam" id="PF17815">
    <property type="entry name" value="PDZ_3"/>
    <property type="match status" value="1"/>
</dbReference>
<reference evidence="7 8" key="1">
    <citation type="submission" date="2015-01" db="EMBL/GenBank/DDBJ databases">
        <title>Genome of allotetraploid Gossypium barbadense reveals genomic plasticity and fiber elongation in cotton evolution.</title>
        <authorList>
            <person name="Chen X."/>
            <person name="Liu X."/>
            <person name="Zhao B."/>
            <person name="Zheng H."/>
            <person name="Hu Y."/>
            <person name="Lu G."/>
            <person name="Yang C."/>
            <person name="Chen J."/>
            <person name="Shan C."/>
            <person name="Zhang L."/>
            <person name="Zhou Y."/>
            <person name="Wang L."/>
            <person name="Guo W."/>
            <person name="Bai Y."/>
            <person name="Ruan J."/>
            <person name="Shangguan X."/>
            <person name="Mao Y."/>
            <person name="Jiang J."/>
            <person name="Zhu Y."/>
            <person name="Lei J."/>
            <person name="Kang H."/>
            <person name="Chen S."/>
            <person name="He X."/>
            <person name="Wang R."/>
            <person name="Wang Y."/>
            <person name="Chen J."/>
            <person name="Wang L."/>
            <person name="Yu S."/>
            <person name="Wang B."/>
            <person name="Wei J."/>
            <person name="Song S."/>
            <person name="Lu X."/>
            <person name="Gao Z."/>
            <person name="Gu W."/>
            <person name="Deng X."/>
            <person name="Ma D."/>
            <person name="Wang S."/>
            <person name="Liang W."/>
            <person name="Fang L."/>
            <person name="Cai C."/>
            <person name="Zhu X."/>
            <person name="Zhou B."/>
            <person name="Zhang Y."/>
            <person name="Chen Z."/>
            <person name="Xu S."/>
            <person name="Zhu R."/>
            <person name="Wang S."/>
            <person name="Zhang T."/>
            <person name="Zhao G."/>
        </authorList>
    </citation>
    <scope>NUCLEOTIDE SEQUENCE [LARGE SCALE GENOMIC DNA]</scope>
    <source>
        <strain evidence="8">cv. Xinhai21</strain>
        <tissue evidence="7">Leaf</tissue>
    </source>
</reference>
<evidence type="ECO:0000259" key="6">
    <source>
        <dbReference type="Pfam" id="PF17815"/>
    </source>
</evidence>
<evidence type="ECO:0000256" key="1">
    <source>
        <dbReference type="ARBA" id="ARBA00010541"/>
    </source>
</evidence>
<evidence type="ECO:0000313" key="7">
    <source>
        <dbReference type="EMBL" id="PPR85798.1"/>
    </source>
</evidence>
<dbReference type="InterPro" id="IPR001940">
    <property type="entry name" value="Peptidase_S1C"/>
</dbReference>
<dbReference type="InterPro" id="IPR001254">
    <property type="entry name" value="Trypsin_dom"/>
</dbReference>
<dbReference type="PANTHER" id="PTHR45980">
    <property type="match status" value="1"/>
</dbReference>
<feature type="domain" description="Protease Do-like PDZ" evidence="6">
    <location>
        <begin position="201"/>
        <end position="280"/>
    </location>
</feature>
<dbReference type="InterPro" id="IPR041517">
    <property type="entry name" value="DEGP_PDZ"/>
</dbReference>
<dbReference type="SUPFAM" id="SSF50494">
    <property type="entry name" value="Trypsin-like serine proteases"/>
    <property type="match status" value="1"/>
</dbReference>
<keyword evidence="3" id="KW-0378">Hydrolase</keyword>
<evidence type="ECO:0000313" key="8">
    <source>
        <dbReference type="Proteomes" id="UP000239757"/>
    </source>
</evidence>
<dbReference type="GO" id="GO:0006508">
    <property type="term" value="P:proteolysis"/>
    <property type="evidence" value="ECO:0007669"/>
    <property type="project" value="UniProtKB-KW"/>
</dbReference>
<dbReference type="InterPro" id="IPR009003">
    <property type="entry name" value="Peptidase_S1_PA"/>
</dbReference>
<dbReference type="Pfam" id="PF00089">
    <property type="entry name" value="Trypsin"/>
    <property type="match status" value="1"/>
</dbReference>
<dbReference type="InterPro" id="IPR043504">
    <property type="entry name" value="Peptidase_S1_PA_chymotrypsin"/>
</dbReference>
<dbReference type="InterPro" id="IPR036034">
    <property type="entry name" value="PDZ_sf"/>
</dbReference>
<dbReference type="OrthoDB" id="4217619at2759"/>
<dbReference type="InterPro" id="IPR046449">
    <property type="entry name" value="DEGP_PDZ_sf"/>
</dbReference>
<evidence type="ECO:0000256" key="2">
    <source>
        <dbReference type="ARBA" id="ARBA00022670"/>
    </source>
</evidence>
<keyword evidence="2" id="KW-0645">Protease</keyword>
<dbReference type="EMBL" id="KZ669256">
    <property type="protein sequence ID" value="PPR85798.1"/>
    <property type="molecule type" value="Genomic_DNA"/>
</dbReference>
<feature type="domain" description="Peptidase S1" evidence="5">
    <location>
        <begin position="16"/>
        <end position="87"/>
    </location>
</feature>
<evidence type="ECO:0008006" key="9">
    <source>
        <dbReference type="Google" id="ProtNLM"/>
    </source>
</evidence>
<accession>A0A2P5W404</accession>
<dbReference type="Gene3D" id="2.30.42.10">
    <property type="match status" value="1"/>
</dbReference>
<organism evidence="7 8">
    <name type="scientific">Gossypium barbadense</name>
    <name type="common">Sea Island cotton</name>
    <name type="synonym">Hibiscus barbadensis</name>
    <dbReference type="NCBI Taxonomy" id="3634"/>
    <lineage>
        <taxon>Eukaryota</taxon>
        <taxon>Viridiplantae</taxon>
        <taxon>Streptophyta</taxon>
        <taxon>Embryophyta</taxon>
        <taxon>Tracheophyta</taxon>
        <taxon>Spermatophyta</taxon>
        <taxon>Magnoliopsida</taxon>
        <taxon>eudicotyledons</taxon>
        <taxon>Gunneridae</taxon>
        <taxon>Pentapetalae</taxon>
        <taxon>rosids</taxon>
        <taxon>malvids</taxon>
        <taxon>Malvales</taxon>
        <taxon>Malvaceae</taxon>
        <taxon>Malvoideae</taxon>
        <taxon>Gossypium</taxon>
    </lineage>
</organism>
<dbReference type="PANTHER" id="PTHR45980:SF9">
    <property type="entry name" value="PROTEASE DO-LIKE 10, MITOCHONDRIAL-RELATED"/>
    <property type="match status" value="1"/>
</dbReference>
<protein>
    <recommendedName>
        <fullName evidence="9">PDZ domain-containing protein</fullName>
    </recommendedName>
</protein>
<name>A0A2P5W404_GOSBA</name>
<dbReference type="Proteomes" id="UP000239757">
    <property type="component" value="Unassembled WGS sequence"/>
</dbReference>
<evidence type="ECO:0000259" key="5">
    <source>
        <dbReference type="Pfam" id="PF00089"/>
    </source>
</evidence>
<dbReference type="Gene3D" id="2.40.10.10">
    <property type="entry name" value="Trypsin-like serine proteases"/>
    <property type="match status" value="1"/>
</dbReference>
<dbReference type="AlphaFoldDB" id="A0A2P5W404"/>
<keyword evidence="4" id="KW-0720">Serine protease</keyword>
<sequence length="433" mass="48711">MSYCPCLNAGGDNISVTKGVVSRVEPTQYVHGATQLMAIQIDAAINPGNSGGPAIMGNKVAGVAFQNLSGAENIGYIIPVPVIKHFIAGIEESGKYMGFCFMGLSCQPTENVQLRNHFKMQPHMTGVLVSKINPLSDAYGVLKKDDIILEFDGVPIANDGTVPFRNRERITFDHLVSMKKPNETALVKVLRNGEEHAFTITLQPPYLHEYGEDWYNTSPRRLCERALRELPKRAGEQLVILSQVLMDDINAGYERLAELQAVNKTNQLARGAIDHMNVSIHHEMLQICFEDIEEQLVNSDDRQIRFETQDQMSACIYINRTQVCQVVCQTWAVNKANQLARGAIHHMNVSIHHEMFQIHFEEIEEQLAHASEFSEYNDIILVHRLAVDPKSEKLFMGQQFMTKDDCIFAIKQLNMKVSIDYEAIDSKSTIYVG</sequence>
<gene>
    <name evidence="7" type="ORF">GOBAR_AA34893</name>
</gene>